<gene>
    <name evidence="1" type="ORF">SDC9_47380</name>
</gene>
<dbReference type="AlphaFoldDB" id="A0A644WBM2"/>
<comment type="caution">
    <text evidence="1">The sequence shown here is derived from an EMBL/GenBank/DDBJ whole genome shotgun (WGS) entry which is preliminary data.</text>
</comment>
<sequence>MRAFATDEQFPRTRGIGQQVGVFSEFLILQQALDQFLSGVLVLFVELQIHRQQHSTFNVQEIGSHFIKLSKIAQFHERFLFQEGKELVGYGTDGNVINIDFTLLNQKEQKVQRTIKDGGMKCLPTPGILFLIILIQHCHHPCNEYTQAGAP</sequence>
<evidence type="ECO:0000313" key="1">
    <source>
        <dbReference type="EMBL" id="MPM01142.1"/>
    </source>
</evidence>
<name>A0A644WBM2_9ZZZZ</name>
<proteinExistence type="predicted"/>
<organism evidence="1">
    <name type="scientific">bioreactor metagenome</name>
    <dbReference type="NCBI Taxonomy" id="1076179"/>
    <lineage>
        <taxon>unclassified sequences</taxon>
        <taxon>metagenomes</taxon>
        <taxon>ecological metagenomes</taxon>
    </lineage>
</organism>
<accession>A0A644WBM2</accession>
<dbReference type="EMBL" id="VSSQ01000776">
    <property type="protein sequence ID" value="MPM01142.1"/>
    <property type="molecule type" value="Genomic_DNA"/>
</dbReference>
<reference evidence="1" key="1">
    <citation type="submission" date="2019-08" db="EMBL/GenBank/DDBJ databases">
        <authorList>
            <person name="Kucharzyk K."/>
            <person name="Murdoch R.W."/>
            <person name="Higgins S."/>
            <person name="Loffler F."/>
        </authorList>
    </citation>
    <scope>NUCLEOTIDE SEQUENCE</scope>
</reference>
<protein>
    <submittedName>
        <fullName evidence="1">Uncharacterized protein</fullName>
    </submittedName>
</protein>